<dbReference type="PANTHER" id="PTHR46276:SF1">
    <property type="entry name" value="E3 UBIQUITIN-PROTEIN LIGASE UBR5"/>
    <property type="match status" value="1"/>
</dbReference>
<feature type="domain" description="HECT" evidence="3">
    <location>
        <begin position="1"/>
        <end position="75"/>
    </location>
</feature>
<dbReference type="PROSITE" id="PS50237">
    <property type="entry name" value="HECT"/>
    <property type="match status" value="1"/>
</dbReference>
<sequence length="97" mass="11388">MTADEKQDLIYFWTGSPTLAPSMERFKPTPNDDMYLPTANTCISRLYIPLYSSKNMLRQKLFFVIQIKTFGFCFFENTVRNKNTGSEKEKIKMVKEI</sequence>
<gene>
    <name evidence="4" type="primary">Ubr5</name>
    <name evidence="4" type="ORF">T01_14537</name>
</gene>
<evidence type="ECO:0000313" key="4">
    <source>
        <dbReference type="EMBL" id="KRY25635.1"/>
    </source>
</evidence>
<evidence type="ECO:0000313" key="5">
    <source>
        <dbReference type="Proteomes" id="UP000054776"/>
    </source>
</evidence>
<comment type="caution">
    <text evidence="4">The sequence shown here is derived from an EMBL/GenBank/DDBJ whole genome shotgun (WGS) entry which is preliminary data.</text>
</comment>
<dbReference type="PANTHER" id="PTHR46276">
    <property type="entry name" value="E3 UBIQUITIN-PROTEIN LIGASE UBR5"/>
    <property type="match status" value="1"/>
</dbReference>
<dbReference type="AlphaFoldDB" id="A0A0V1AN47"/>
<organism evidence="4 5">
    <name type="scientific">Trichinella spiralis</name>
    <name type="common">Trichina worm</name>
    <dbReference type="NCBI Taxonomy" id="6334"/>
    <lineage>
        <taxon>Eukaryota</taxon>
        <taxon>Metazoa</taxon>
        <taxon>Ecdysozoa</taxon>
        <taxon>Nematoda</taxon>
        <taxon>Enoplea</taxon>
        <taxon>Dorylaimia</taxon>
        <taxon>Trichinellida</taxon>
        <taxon>Trichinellidae</taxon>
        <taxon>Trichinella</taxon>
    </lineage>
</organism>
<dbReference type="EMBL" id="JYDH01000818">
    <property type="protein sequence ID" value="KRY25635.1"/>
    <property type="molecule type" value="Genomic_DNA"/>
</dbReference>
<dbReference type="GO" id="GO:0005737">
    <property type="term" value="C:cytoplasm"/>
    <property type="evidence" value="ECO:0007669"/>
    <property type="project" value="TreeGrafter"/>
</dbReference>
<dbReference type="InterPro" id="IPR035983">
    <property type="entry name" value="Hect_E3_ubiquitin_ligase"/>
</dbReference>
<dbReference type="GO" id="GO:0005634">
    <property type="term" value="C:nucleus"/>
    <property type="evidence" value="ECO:0007669"/>
    <property type="project" value="TreeGrafter"/>
</dbReference>
<dbReference type="Pfam" id="PF00632">
    <property type="entry name" value="HECT"/>
    <property type="match status" value="1"/>
</dbReference>
<feature type="active site" description="Glycyl thioester intermediate" evidence="2">
    <location>
        <position position="42"/>
    </location>
</feature>
<dbReference type="GO" id="GO:0000209">
    <property type="term" value="P:protein polyubiquitination"/>
    <property type="evidence" value="ECO:0007669"/>
    <property type="project" value="TreeGrafter"/>
</dbReference>
<keyword evidence="5" id="KW-1185">Reference proteome</keyword>
<dbReference type="Proteomes" id="UP000054776">
    <property type="component" value="Unassembled WGS sequence"/>
</dbReference>
<dbReference type="STRING" id="6334.A0A0V1AN47"/>
<name>A0A0V1AN47_TRISP</name>
<reference evidence="4 5" key="1">
    <citation type="submission" date="2015-01" db="EMBL/GenBank/DDBJ databases">
        <title>Evolution of Trichinella species and genotypes.</title>
        <authorList>
            <person name="Korhonen P.K."/>
            <person name="Edoardo P."/>
            <person name="Giuseppe L.R."/>
            <person name="Gasser R.B."/>
        </authorList>
    </citation>
    <scope>NUCLEOTIDE SEQUENCE [LARGE SCALE GENOMIC DNA]</scope>
    <source>
        <strain evidence="4">ISS3</strain>
    </source>
</reference>
<keyword evidence="1 2" id="KW-0833">Ubl conjugation pathway</keyword>
<evidence type="ECO:0000259" key="3">
    <source>
        <dbReference type="PROSITE" id="PS50237"/>
    </source>
</evidence>
<dbReference type="InParanoid" id="A0A0V1AN47"/>
<protein>
    <submittedName>
        <fullName evidence="4">E3 ubiquitin-protein ligase UBR5</fullName>
    </submittedName>
</protein>
<evidence type="ECO:0000256" key="1">
    <source>
        <dbReference type="ARBA" id="ARBA00022786"/>
    </source>
</evidence>
<accession>A0A0V1AN47</accession>
<dbReference type="SUPFAM" id="SSF56204">
    <property type="entry name" value="Hect, E3 ligase catalytic domain"/>
    <property type="match status" value="1"/>
</dbReference>
<dbReference type="GO" id="GO:0090263">
    <property type="term" value="P:positive regulation of canonical Wnt signaling pathway"/>
    <property type="evidence" value="ECO:0007669"/>
    <property type="project" value="TreeGrafter"/>
</dbReference>
<dbReference type="OrthoDB" id="5806595at2759"/>
<evidence type="ECO:0000256" key="2">
    <source>
        <dbReference type="PROSITE-ProRule" id="PRU00104"/>
    </source>
</evidence>
<dbReference type="Gene3D" id="3.30.2410.10">
    <property type="entry name" value="Hect, E3 ligase catalytic domain"/>
    <property type="match status" value="1"/>
</dbReference>
<dbReference type="InterPro" id="IPR000569">
    <property type="entry name" value="HECT_dom"/>
</dbReference>
<proteinExistence type="predicted"/>
<dbReference type="GO" id="GO:0034450">
    <property type="term" value="F:ubiquitin-ubiquitin ligase activity"/>
    <property type="evidence" value="ECO:0007669"/>
    <property type="project" value="TreeGrafter"/>
</dbReference>